<accession>A0AAW2GCR7</accession>
<evidence type="ECO:0000256" key="1">
    <source>
        <dbReference type="SAM" id="MobiDB-lite"/>
    </source>
</evidence>
<name>A0AAW2GCR7_9HYME</name>
<feature type="region of interest" description="Disordered" evidence="1">
    <location>
        <begin position="1"/>
        <end position="71"/>
    </location>
</feature>
<dbReference type="Proteomes" id="UP001430953">
    <property type="component" value="Unassembled WGS sequence"/>
</dbReference>
<evidence type="ECO:0000313" key="2">
    <source>
        <dbReference type="EMBL" id="KAL0125014.1"/>
    </source>
</evidence>
<keyword evidence="3" id="KW-1185">Reference proteome</keyword>
<proteinExistence type="predicted"/>
<feature type="region of interest" description="Disordered" evidence="1">
    <location>
        <begin position="96"/>
        <end position="132"/>
    </location>
</feature>
<organism evidence="2 3">
    <name type="scientific">Cardiocondyla obscurior</name>
    <dbReference type="NCBI Taxonomy" id="286306"/>
    <lineage>
        <taxon>Eukaryota</taxon>
        <taxon>Metazoa</taxon>
        <taxon>Ecdysozoa</taxon>
        <taxon>Arthropoda</taxon>
        <taxon>Hexapoda</taxon>
        <taxon>Insecta</taxon>
        <taxon>Pterygota</taxon>
        <taxon>Neoptera</taxon>
        <taxon>Endopterygota</taxon>
        <taxon>Hymenoptera</taxon>
        <taxon>Apocrita</taxon>
        <taxon>Aculeata</taxon>
        <taxon>Formicoidea</taxon>
        <taxon>Formicidae</taxon>
        <taxon>Myrmicinae</taxon>
        <taxon>Cardiocondyla</taxon>
    </lineage>
</organism>
<protein>
    <submittedName>
        <fullName evidence="2">Uncharacterized protein</fullName>
    </submittedName>
</protein>
<gene>
    <name evidence="2" type="ORF">PUN28_004269</name>
</gene>
<dbReference type="AlphaFoldDB" id="A0AAW2GCR7"/>
<sequence>MPPKRIRRGRRQPKTPKYVPPSPEESGKSNETDENNNLPTIQKEVIFPPETTGILRGVTTQPTPSPKPKHITGFVLRPWVLHKIDLEPPRLTRPSKIFLKRPQDQRIWRDTSPSWPKPPPDLITGLSESVAT</sequence>
<dbReference type="EMBL" id="JADYXP020000004">
    <property type="protein sequence ID" value="KAL0125014.1"/>
    <property type="molecule type" value="Genomic_DNA"/>
</dbReference>
<comment type="caution">
    <text evidence="2">The sequence shown here is derived from an EMBL/GenBank/DDBJ whole genome shotgun (WGS) entry which is preliminary data.</text>
</comment>
<evidence type="ECO:0000313" key="3">
    <source>
        <dbReference type="Proteomes" id="UP001430953"/>
    </source>
</evidence>
<feature type="compositionally biased region" description="Basic residues" evidence="1">
    <location>
        <begin position="1"/>
        <end position="14"/>
    </location>
</feature>
<reference evidence="2 3" key="1">
    <citation type="submission" date="2023-03" db="EMBL/GenBank/DDBJ databases">
        <title>High recombination rates correlate with genetic variation in Cardiocondyla obscurior ants.</title>
        <authorList>
            <person name="Errbii M."/>
        </authorList>
    </citation>
    <scope>NUCLEOTIDE SEQUENCE [LARGE SCALE GENOMIC DNA]</scope>
    <source>
        <strain evidence="2">Alpha-2009</strain>
        <tissue evidence="2">Whole body</tissue>
    </source>
</reference>